<dbReference type="NCBIfam" id="TIGR02206">
    <property type="entry name" value="intg_mem_TP0381"/>
    <property type="match status" value="1"/>
</dbReference>
<dbReference type="EMBL" id="AKWZ02000010">
    <property type="protein sequence ID" value="EPG73715.1"/>
    <property type="molecule type" value="Genomic_DNA"/>
</dbReference>
<evidence type="ECO:0000313" key="3">
    <source>
        <dbReference type="Proteomes" id="UP000014540"/>
    </source>
</evidence>
<accession>S3VB70</accession>
<dbReference type="AlphaFoldDB" id="S3VB70"/>
<protein>
    <submittedName>
        <fullName evidence="2">TIGR02206 family protein</fullName>
    </submittedName>
</protein>
<dbReference type="InterPro" id="IPR011737">
    <property type="entry name" value="CHP02206_TP0381"/>
</dbReference>
<feature type="transmembrane region" description="Helical" evidence="1">
    <location>
        <begin position="20"/>
        <end position="38"/>
    </location>
</feature>
<keyword evidence="1" id="KW-1133">Transmembrane helix</keyword>
<keyword evidence="3" id="KW-1185">Reference proteome</keyword>
<feature type="transmembrane region" description="Helical" evidence="1">
    <location>
        <begin position="175"/>
        <end position="202"/>
    </location>
</feature>
<sequence length="210" mass="24151">MAVLVYMARRTSNSSLPKRIGQFIASILILNYAVYVAYRINLGYWDIRYDLPMEFCDWAIIVTCIALLTRNKMMAELSYFWVLAGSINGVVTPDLQVSFPHIYFFIFFIAHSGLVIGALYVVLGLKLYPQRWAVPRVILISQTYFLSAILIDYSFKTNYGYLMEKPNNPSLIDHLGSWPVYVVNMQIIGSALFCILYLPFYFKNKADDSN</sequence>
<feature type="transmembrane region" description="Helical" evidence="1">
    <location>
        <begin position="137"/>
        <end position="155"/>
    </location>
</feature>
<feature type="transmembrane region" description="Helical" evidence="1">
    <location>
        <begin position="102"/>
        <end position="125"/>
    </location>
</feature>
<keyword evidence="1" id="KW-0812">Transmembrane</keyword>
<dbReference type="Pfam" id="PF14808">
    <property type="entry name" value="TMEM164"/>
    <property type="match status" value="1"/>
</dbReference>
<reference evidence="2" key="1">
    <citation type="submission" date="2013-04" db="EMBL/GenBank/DDBJ databases">
        <authorList>
            <person name="Harkins D.M."/>
            <person name="Durkin A.S."/>
            <person name="Selengut J.D."/>
            <person name="Sanka R."/>
            <person name="DePew J."/>
            <person name="Purushe J."/>
            <person name="Ahmed A."/>
            <person name="van der Linden H."/>
            <person name="Goris M.G.A."/>
            <person name="Hartskeerl R.A."/>
            <person name="Vinetz J.M."/>
            <person name="Sutton G.G."/>
            <person name="Nelson W.C."/>
            <person name="Fouts D.E."/>
        </authorList>
    </citation>
    <scope>NUCLEOTIDE SEQUENCE [LARGE SCALE GENOMIC DNA]</scope>
    <source>
        <strain evidence="2">BUT 6</strain>
    </source>
</reference>
<dbReference type="Proteomes" id="UP000014540">
    <property type="component" value="Unassembled WGS sequence"/>
</dbReference>
<evidence type="ECO:0000256" key="1">
    <source>
        <dbReference type="SAM" id="Phobius"/>
    </source>
</evidence>
<dbReference type="STRING" id="1193011.LEP1GSC058_2864"/>
<name>S3VB70_9LEPT</name>
<organism evidence="2 3">
    <name type="scientific">Leptospira fainei serovar Hurstbridge str. BUT 6</name>
    <dbReference type="NCBI Taxonomy" id="1193011"/>
    <lineage>
        <taxon>Bacteria</taxon>
        <taxon>Pseudomonadati</taxon>
        <taxon>Spirochaetota</taxon>
        <taxon>Spirochaetia</taxon>
        <taxon>Leptospirales</taxon>
        <taxon>Leptospiraceae</taxon>
        <taxon>Leptospira</taxon>
    </lineage>
</organism>
<evidence type="ECO:0000313" key="2">
    <source>
        <dbReference type="EMBL" id="EPG73715.1"/>
    </source>
</evidence>
<comment type="caution">
    <text evidence="2">The sequence shown here is derived from an EMBL/GenBank/DDBJ whole genome shotgun (WGS) entry which is preliminary data.</text>
</comment>
<gene>
    <name evidence="2" type="ORF">LEP1GSC058_2864</name>
</gene>
<keyword evidence="1" id="KW-0472">Membrane</keyword>
<proteinExistence type="predicted"/>